<keyword evidence="8" id="KW-1185">Reference proteome</keyword>
<name>C6HWN8_9BACT</name>
<comment type="function">
    <text evidence="5 6">Structural component of flagellum, the bacterial motility apparatus. Part of the rod structure of flagellar basal body.</text>
</comment>
<dbReference type="EMBL" id="GG693870">
    <property type="protein sequence ID" value="EES53014.1"/>
    <property type="molecule type" value="Genomic_DNA"/>
</dbReference>
<keyword evidence="7" id="KW-0282">Flagellum</keyword>
<dbReference type="GO" id="GO:0030694">
    <property type="term" value="C:bacterial-type flagellum basal body, rod"/>
    <property type="evidence" value="ECO:0007669"/>
    <property type="project" value="InterPro"/>
</dbReference>
<evidence type="ECO:0000256" key="2">
    <source>
        <dbReference type="ARBA" id="ARBA00009677"/>
    </source>
</evidence>
<dbReference type="AlphaFoldDB" id="C6HWN8"/>
<accession>C6HWN8</accession>
<proteinExistence type="inferred from homology"/>
<evidence type="ECO:0000313" key="8">
    <source>
        <dbReference type="Proteomes" id="UP000009374"/>
    </source>
</evidence>
<comment type="similarity">
    <text evidence="2 6">Belongs to the flagella basal body rod proteins family.</text>
</comment>
<comment type="subcellular location">
    <subcellularLocation>
        <location evidence="1 6">Bacterial flagellum basal body</location>
    </subcellularLocation>
</comment>
<evidence type="ECO:0000256" key="4">
    <source>
        <dbReference type="ARBA" id="ARBA00023143"/>
    </source>
</evidence>
<evidence type="ECO:0000256" key="6">
    <source>
        <dbReference type="PIRNR" id="PIRNR002889"/>
    </source>
</evidence>
<dbReference type="GO" id="GO:0071978">
    <property type="term" value="P:bacterial-type flagellum-dependent swarming motility"/>
    <property type="evidence" value="ECO:0007669"/>
    <property type="project" value="TreeGrafter"/>
</dbReference>
<dbReference type="InterPro" id="IPR006300">
    <property type="entry name" value="FlgB"/>
</dbReference>
<evidence type="ECO:0000256" key="5">
    <source>
        <dbReference type="ARBA" id="ARBA00024934"/>
    </source>
</evidence>
<reference evidence="7 8" key="1">
    <citation type="journal article" date="2009" name="Appl. Environ. Microbiol.">
        <title>Community genomic and proteomic analyses of chemoautotrophic iron-oxidizing "Leptospirillum rubarum" (Group II) and "Leptospirillum ferrodiazotrophum" (Group III) bacteria in acid mine drainage biofilms.</title>
        <authorList>
            <person name="Goltsman D.S."/>
            <person name="Denef V.J."/>
            <person name="Singer S.W."/>
            <person name="VerBerkmoes N.C."/>
            <person name="Lefsrud M."/>
            <person name="Mueller R.S."/>
            <person name="Dick G.J."/>
            <person name="Sun C.L."/>
            <person name="Wheeler K.E."/>
            <person name="Zemla A."/>
            <person name="Baker B.J."/>
            <person name="Hauser L."/>
            <person name="Land M."/>
            <person name="Shah M.B."/>
            <person name="Thelen M.P."/>
            <person name="Hettich R.L."/>
            <person name="Banfield J.F."/>
        </authorList>
    </citation>
    <scope>NUCLEOTIDE SEQUENCE [LARGE SCALE GENOMIC DNA]</scope>
</reference>
<evidence type="ECO:0000313" key="7">
    <source>
        <dbReference type="EMBL" id="EES53014.1"/>
    </source>
</evidence>
<dbReference type="PANTHER" id="PTHR30435:SF12">
    <property type="entry name" value="FLAGELLAR BASAL BODY ROD PROTEIN FLGB"/>
    <property type="match status" value="1"/>
</dbReference>
<dbReference type="PIRSF" id="PIRSF002889">
    <property type="entry name" value="Rod_FlgB"/>
    <property type="match status" value="1"/>
</dbReference>
<comment type="subunit">
    <text evidence="6">The basal body constitutes a major portion of the flagellar organelle and consists of a number of rings mounted on a central rod.</text>
</comment>
<evidence type="ECO:0000256" key="3">
    <source>
        <dbReference type="ARBA" id="ARBA00014376"/>
    </source>
</evidence>
<keyword evidence="7" id="KW-0966">Cell projection</keyword>
<gene>
    <name evidence="7" type="ORF">UBAL3_80630071</name>
</gene>
<organism evidence="7 8">
    <name type="scientific">Leptospirillum ferrodiazotrophum</name>
    <dbReference type="NCBI Taxonomy" id="412449"/>
    <lineage>
        <taxon>Bacteria</taxon>
        <taxon>Pseudomonadati</taxon>
        <taxon>Nitrospirota</taxon>
        <taxon>Nitrospiria</taxon>
        <taxon>Nitrospirales</taxon>
        <taxon>Nitrospiraceae</taxon>
        <taxon>Leptospirillum</taxon>
    </lineage>
</organism>
<keyword evidence="4 6" id="KW-0975">Bacterial flagellum</keyword>
<dbReference type="NCBIfam" id="TIGR01396">
    <property type="entry name" value="FlgB"/>
    <property type="match status" value="1"/>
</dbReference>
<keyword evidence="7" id="KW-0969">Cilium</keyword>
<dbReference type="PANTHER" id="PTHR30435">
    <property type="entry name" value="FLAGELLAR PROTEIN"/>
    <property type="match status" value="1"/>
</dbReference>
<sequence length="124" mass="13902">MSQVHLFDRTTDLLKVTMDIRSRRHLLLVGNIANQDTPGYQARDISFKDELARALKAPSRDRLDRTEGVLTVNTDETVGNDLNTVNIELEMQKLASNTGNYNAVASMVGWKYRMMGDSISGEGR</sequence>
<evidence type="ECO:0000256" key="1">
    <source>
        <dbReference type="ARBA" id="ARBA00004117"/>
    </source>
</evidence>
<dbReference type="Proteomes" id="UP000009374">
    <property type="component" value="Unassembled WGS sequence"/>
</dbReference>
<protein>
    <recommendedName>
        <fullName evidence="3 6">Flagellar basal body rod protein FlgB</fullName>
    </recommendedName>
</protein>